<evidence type="ECO:0000256" key="10">
    <source>
        <dbReference type="SAM" id="SignalP"/>
    </source>
</evidence>
<evidence type="ECO:0000256" key="5">
    <source>
        <dbReference type="ARBA" id="ARBA00022679"/>
    </source>
</evidence>
<keyword evidence="4" id="KW-0441">Lipid A biosynthesis</keyword>
<dbReference type="GO" id="GO:0009029">
    <property type="term" value="F:lipid-A 4'-kinase activity"/>
    <property type="evidence" value="ECO:0007669"/>
    <property type="project" value="UniProtKB-EC"/>
</dbReference>
<keyword evidence="10" id="KW-0732">Signal</keyword>
<keyword evidence="3" id="KW-0444">Lipid biosynthesis</keyword>
<evidence type="ECO:0000256" key="2">
    <source>
        <dbReference type="ARBA" id="ARBA00012071"/>
    </source>
</evidence>
<dbReference type="EMBL" id="PDCK01000042">
    <property type="protein sequence ID" value="PRQ39422.1"/>
    <property type="molecule type" value="Genomic_DNA"/>
</dbReference>
<keyword evidence="9" id="KW-0443">Lipid metabolism</keyword>
<keyword evidence="12" id="KW-1185">Reference proteome</keyword>
<evidence type="ECO:0000313" key="11">
    <source>
        <dbReference type="EMBL" id="PRQ39422.1"/>
    </source>
</evidence>
<gene>
    <name evidence="11" type="ORF">RchiOBHm_Chr4g0424981</name>
</gene>
<feature type="signal peptide" evidence="10">
    <location>
        <begin position="1"/>
        <end position="18"/>
    </location>
</feature>
<name>A0A2P6QZ12_ROSCH</name>
<feature type="chain" id="PRO_5015198813" description="tetraacyldisaccharide 4'-kinase" evidence="10">
    <location>
        <begin position="19"/>
        <end position="122"/>
    </location>
</feature>
<organism evidence="11 12">
    <name type="scientific">Rosa chinensis</name>
    <name type="common">China rose</name>
    <dbReference type="NCBI Taxonomy" id="74649"/>
    <lineage>
        <taxon>Eukaryota</taxon>
        <taxon>Viridiplantae</taxon>
        <taxon>Streptophyta</taxon>
        <taxon>Embryophyta</taxon>
        <taxon>Tracheophyta</taxon>
        <taxon>Spermatophyta</taxon>
        <taxon>Magnoliopsida</taxon>
        <taxon>eudicotyledons</taxon>
        <taxon>Gunneridae</taxon>
        <taxon>Pentapetalae</taxon>
        <taxon>rosids</taxon>
        <taxon>fabids</taxon>
        <taxon>Rosales</taxon>
        <taxon>Rosaceae</taxon>
        <taxon>Rosoideae</taxon>
        <taxon>Rosoideae incertae sedis</taxon>
        <taxon>Rosa</taxon>
    </lineage>
</organism>
<keyword evidence="5" id="KW-0808">Transferase</keyword>
<sequence length="122" mass="14459">MYFLEFSMKLYICAFLLSISCPNGNDYLQIGAFFVYRLEFSDHHKFLAKDIEMIKRRLRVLEDRFSSKPVVIVTEKDYDRDPNIFKYLGPFEVLALCSELKIIPNRGYTEYSFKKLLTEVCT</sequence>
<dbReference type="STRING" id="74649.A0A2P6QZ12"/>
<dbReference type="InterPro" id="IPR003758">
    <property type="entry name" value="LpxK"/>
</dbReference>
<keyword evidence="8" id="KW-0067">ATP-binding</keyword>
<keyword evidence="7 11" id="KW-0418">Kinase</keyword>
<evidence type="ECO:0000256" key="3">
    <source>
        <dbReference type="ARBA" id="ARBA00022516"/>
    </source>
</evidence>
<comment type="pathway">
    <text evidence="1">Glycolipid biosynthesis; lipid IV(A) biosynthesis; lipid IV(A) from (3R)-3-hydroxytetradecanoyl-[acyl-carrier-protein] and UDP-N-acetyl-alpha-D-glucosamine: step 6/6.</text>
</comment>
<dbReference type="Proteomes" id="UP000238479">
    <property type="component" value="Chromosome 4"/>
</dbReference>
<dbReference type="UniPathway" id="UPA00359">
    <property type="reaction ID" value="UER00482"/>
</dbReference>
<protein>
    <recommendedName>
        <fullName evidence="2">tetraacyldisaccharide 4'-kinase</fullName>
        <ecNumber evidence="2">2.7.1.130</ecNumber>
    </recommendedName>
</protein>
<proteinExistence type="predicted"/>
<evidence type="ECO:0000313" key="12">
    <source>
        <dbReference type="Proteomes" id="UP000238479"/>
    </source>
</evidence>
<evidence type="ECO:0000256" key="1">
    <source>
        <dbReference type="ARBA" id="ARBA00004870"/>
    </source>
</evidence>
<keyword evidence="6" id="KW-0547">Nucleotide-binding</keyword>
<dbReference type="GO" id="GO:0005524">
    <property type="term" value="F:ATP binding"/>
    <property type="evidence" value="ECO:0007669"/>
    <property type="project" value="UniProtKB-KW"/>
</dbReference>
<evidence type="ECO:0000256" key="7">
    <source>
        <dbReference type="ARBA" id="ARBA00022777"/>
    </source>
</evidence>
<reference evidence="11 12" key="1">
    <citation type="journal article" date="2018" name="Nat. Genet.">
        <title>The Rosa genome provides new insights in the design of modern roses.</title>
        <authorList>
            <person name="Bendahmane M."/>
        </authorList>
    </citation>
    <scope>NUCLEOTIDE SEQUENCE [LARGE SCALE GENOMIC DNA]</scope>
    <source>
        <strain evidence="12">cv. Old Blush</strain>
    </source>
</reference>
<dbReference type="GO" id="GO:0009245">
    <property type="term" value="P:lipid A biosynthetic process"/>
    <property type="evidence" value="ECO:0007669"/>
    <property type="project" value="UniProtKB-KW"/>
</dbReference>
<dbReference type="Gramene" id="PRQ39422">
    <property type="protein sequence ID" value="PRQ39422"/>
    <property type="gene ID" value="RchiOBHm_Chr4g0424981"/>
</dbReference>
<evidence type="ECO:0000256" key="4">
    <source>
        <dbReference type="ARBA" id="ARBA00022556"/>
    </source>
</evidence>
<dbReference type="PANTHER" id="PTHR42724">
    <property type="entry name" value="TETRAACYLDISACCHARIDE 4'-KINASE"/>
    <property type="match status" value="1"/>
</dbReference>
<evidence type="ECO:0000256" key="9">
    <source>
        <dbReference type="ARBA" id="ARBA00023098"/>
    </source>
</evidence>
<dbReference type="EC" id="2.7.1.130" evidence="2"/>
<evidence type="ECO:0000256" key="8">
    <source>
        <dbReference type="ARBA" id="ARBA00022840"/>
    </source>
</evidence>
<accession>A0A2P6QZ12</accession>
<comment type="caution">
    <text evidence="11">The sequence shown here is derived from an EMBL/GenBank/DDBJ whole genome shotgun (WGS) entry which is preliminary data.</text>
</comment>
<dbReference type="OMA" id="MKLYICA"/>
<dbReference type="GO" id="GO:0016020">
    <property type="term" value="C:membrane"/>
    <property type="evidence" value="ECO:0007669"/>
    <property type="project" value="GOC"/>
</dbReference>
<dbReference type="AlphaFoldDB" id="A0A2P6QZ12"/>
<dbReference type="PANTHER" id="PTHR42724:SF1">
    <property type="entry name" value="TETRAACYLDISACCHARIDE 4'-KINASE, MITOCHONDRIAL-RELATED"/>
    <property type="match status" value="1"/>
</dbReference>
<evidence type="ECO:0000256" key="6">
    <source>
        <dbReference type="ARBA" id="ARBA00022741"/>
    </source>
</evidence>